<keyword evidence="15" id="KW-0408">Iron</keyword>
<dbReference type="InterPro" id="IPR024935">
    <property type="entry name" value="Rubredoxin_dom"/>
</dbReference>
<accession>A0A2W0EUH1</accession>
<comment type="similarity">
    <text evidence="6">Belongs to the rubredoxin family.</text>
</comment>
<dbReference type="Gene3D" id="3.50.50.60">
    <property type="entry name" value="FAD/NAD(P)-binding domain"/>
    <property type="match status" value="2"/>
</dbReference>
<dbReference type="PRINTS" id="PR00163">
    <property type="entry name" value="RUBREDOXIN"/>
</dbReference>
<keyword evidence="9" id="KW-0963">Cytoplasm</keyword>
<dbReference type="PROSITE" id="PS50903">
    <property type="entry name" value="RUBREDOXIN_LIKE"/>
    <property type="match status" value="1"/>
</dbReference>
<dbReference type="InterPro" id="IPR036188">
    <property type="entry name" value="FAD/NAD-bd_sf"/>
</dbReference>
<dbReference type="PANTHER" id="PTHR43429:SF3">
    <property type="entry name" value="NITRITE REDUCTASE [NAD(P)H]"/>
    <property type="match status" value="1"/>
</dbReference>
<dbReference type="InterPro" id="IPR023753">
    <property type="entry name" value="FAD/NAD-binding_dom"/>
</dbReference>
<organism evidence="18 19">
    <name type="scientific">Pseudomonas jessenii</name>
    <dbReference type="NCBI Taxonomy" id="77298"/>
    <lineage>
        <taxon>Bacteria</taxon>
        <taxon>Pseudomonadati</taxon>
        <taxon>Pseudomonadota</taxon>
        <taxon>Gammaproteobacteria</taxon>
        <taxon>Pseudomonadales</taxon>
        <taxon>Pseudomonadaceae</taxon>
        <taxon>Pseudomonas</taxon>
    </lineage>
</organism>
<dbReference type="UniPathway" id="UPA00191"/>
<reference evidence="18 19" key="1">
    <citation type="journal article" date="2018" name="Appl. Microbiol. Biotechnol.">
        <title>Characterization of the caprolactam degradation pathway in Pseudomonas jessenii using mass spectrometry-based proteomics.</title>
        <authorList>
            <person name="Otzen M."/>
            <person name="Palacio C."/>
            <person name="Janssen D.B."/>
        </authorList>
    </citation>
    <scope>NUCLEOTIDE SEQUENCE [LARGE SCALE GENOMIC DNA]</scope>
    <source>
        <strain evidence="18 19">GO3</strain>
    </source>
</reference>
<dbReference type="InterPro" id="IPR018527">
    <property type="entry name" value="Rubredoxin_Fe_BS"/>
</dbReference>
<keyword evidence="16" id="KW-0520">NAD</keyword>
<evidence type="ECO:0000256" key="1">
    <source>
        <dbReference type="ARBA" id="ARBA00001965"/>
    </source>
</evidence>
<evidence type="ECO:0000256" key="11">
    <source>
        <dbReference type="ARBA" id="ARBA00022723"/>
    </source>
</evidence>
<dbReference type="SUPFAM" id="SSF51905">
    <property type="entry name" value="FAD/NAD(P)-binding domain"/>
    <property type="match status" value="1"/>
</dbReference>
<evidence type="ECO:0000256" key="8">
    <source>
        <dbReference type="ARBA" id="ARBA00022448"/>
    </source>
</evidence>
<dbReference type="Pfam" id="PF00301">
    <property type="entry name" value="Rubredoxin"/>
    <property type="match status" value="1"/>
</dbReference>
<dbReference type="InterPro" id="IPR024934">
    <property type="entry name" value="Rubredoxin-like_dom"/>
</dbReference>
<proteinExistence type="inferred from homology"/>
<feature type="domain" description="Rubredoxin-like" evidence="17">
    <location>
        <begin position="1"/>
        <end position="52"/>
    </location>
</feature>
<evidence type="ECO:0000256" key="2">
    <source>
        <dbReference type="ARBA" id="ARBA00001974"/>
    </source>
</evidence>
<evidence type="ECO:0000256" key="15">
    <source>
        <dbReference type="ARBA" id="ARBA00023004"/>
    </source>
</evidence>
<evidence type="ECO:0000313" key="19">
    <source>
        <dbReference type="Proteomes" id="UP000247437"/>
    </source>
</evidence>
<dbReference type="SUPFAM" id="SSF57802">
    <property type="entry name" value="Rubredoxin-like"/>
    <property type="match status" value="1"/>
</dbReference>
<dbReference type="GO" id="GO:0005506">
    <property type="term" value="F:iron ion binding"/>
    <property type="evidence" value="ECO:0007669"/>
    <property type="project" value="InterPro"/>
</dbReference>
<evidence type="ECO:0000256" key="5">
    <source>
        <dbReference type="ARBA" id="ARBA00004933"/>
    </source>
</evidence>
<evidence type="ECO:0000256" key="7">
    <source>
        <dbReference type="ARBA" id="ARBA00006442"/>
    </source>
</evidence>
<keyword evidence="13" id="KW-0249">Electron transport</keyword>
<sequence>MYKWECLVCGFVYDEAAGMPEHGIAAGTRWEDVPEDWFCPDCGVGKTDFEMIRVSVSAGTNRPVAQPDPVIILGSGLAGYTVARELRKLNADTPIVIVTRDGGEFYSKPALSNAFQTGRLPDQLVTSSAEQMATQLQATIKTRTSIERIDTDAQSVYIDGQPHRYSALVLALGADARRVTLQGDGADEIITVNDLEDYRHLRQQIGVDSRIAILGAGLIGCEFANDLRHAGHEVCVVDRATWPLSRLLPSQAGEEMASALASIGVRLELGNGPVAVHRAGKGLQLHLADDRVLEVDYVLCAIGLEPRVELARAAGMTVSNGIITDACLRASARNVYALGDCAQVHDLVLPYVMPIMLQARALAQTLAGQPTPVAYPAMPVTIKTSVLPTVVASPMDPNGLWSTELVGRCDKGIANVKSIYHDEQRRVLGFVLMGAATQEKAELLKVLPDWR</sequence>
<dbReference type="InterPro" id="IPR050260">
    <property type="entry name" value="FAD-bd_OxRdtase"/>
</dbReference>
<dbReference type="EMBL" id="PDLL01000051">
    <property type="protein sequence ID" value="PYY71302.1"/>
    <property type="molecule type" value="Genomic_DNA"/>
</dbReference>
<dbReference type="GO" id="GO:0005737">
    <property type="term" value="C:cytoplasm"/>
    <property type="evidence" value="ECO:0007669"/>
    <property type="project" value="UniProtKB-SubCell"/>
</dbReference>
<keyword evidence="11" id="KW-0479">Metal-binding</keyword>
<dbReference type="PRINTS" id="PR00411">
    <property type="entry name" value="PNDRDTASEI"/>
</dbReference>
<gene>
    <name evidence="18" type="ORF">CRX42_06880</name>
</gene>
<keyword evidence="12" id="KW-0274">FAD</keyword>
<dbReference type="Pfam" id="PF18113">
    <property type="entry name" value="Rbx_binding"/>
    <property type="match status" value="1"/>
</dbReference>
<evidence type="ECO:0000256" key="10">
    <source>
        <dbReference type="ARBA" id="ARBA00022630"/>
    </source>
</evidence>
<evidence type="ECO:0000256" key="12">
    <source>
        <dbReference type="ARBA" id="ARBA00022827"/>
    </source>
</evidence>
<keyword evidence="8" id="KW-0813">Transport</keyword>
<dbReference type="Gene3D" id="3.30.390.120">
    <property type="match status" value="1"/>
</dbReference>
<evidence type="ECO:0000256" key="9">
    <source>
        <dbReference type="ARBA" id="ARBA00022490"/>
    </source>
</evidence>
<dbReference type="Gene3D" id="2.20.28.10">
    <property type="match status" value="1"/>
</dbReference>
<comment type="pathway">
    <text evidence="5">Hydrocarbon metabolism; alkane degradation.</text>
</comment>
<dbReference type="PROSITE" id="PS00202">
    <property type="entry name" value="RUBREDOXIN"/>
    <property type="match status" value="1"/>
</dbReference>
<dbReference type="OrthoDB" id="9808980at2"/>
<dbReference type="Pfam" id="PF07992">
    <property type="entry name" value="Pyr_redox_2"/>
    <property type="match status" value="1"/>
</dbReference>
<evidence type="ECO:0000313" key="18">
    <source>
        <dbReference type="EMBL" id="PYY71302.1"/>
    </source>
</evidence>
<comment type="cofactor">
    <cofactor evidence="2">
        <name>FAD</name>
        <dbReference type="ChEBI" id="CHEBI:57692"/>
    </cofactor>
</comment>
<dbReference type="PRINTS" id="PR00368">
    <property type="entry name" value="FADPNR"/>
</dbReference>
<keyword evidence="14" id="KW-0560">Oxidoreductase</keyword>
<evidence type="ECO:0000256" key="6">
    <source>
        <dbReference type="ARBA" id="ARBA00005337"/>
    </source>
</evidence>
<comment type="similarity">
    <text evidence="7">Belongs to the FAD-dependent oxidoreductase family.</text>
</comment>
<comment type="subcellular location">
    <subcellularLocation>
        <location evidence="4">Cytoplasm</location>
    </subcellularLocation>
</comment>
<dbReference type="FunFam" id="2.20.28.10:FF:000001">
    <property type="entry name" value="Rubredoxin"/>
    <property type="match status" value="1"/>
</dbReference>
<dbReference type="AlphaFoldDB" id="A0A2W0EUH1"/>
<name>A0A2W0EUH1_PSEJE</name>
<keyword evidence="10" id="KW-0285">Flavoprotein</keyword>
<comment type="cofactor">
    <cofactor evidence="1">
        <name>Fe(3+)</name>
        <dbReference type="ChEBI" id="CHEBI:29034"/>
    </cofactor>
</comment>
<comment type="caution">
    <text evidence="18">The sequence shown here is derived from an EMBL/GenBank/DDBJ whole genome shotgun (WGS) entry which is preliminary data.</text>
</comment>
<dbReference type="GO" id="GO:0016491">
    <property type="term" value="F:oxidoreductase activity"/>
    <property type="evidence" value="ECO:0007669"/>
    <property type="project" value="UniProtKB-KW"/>
</dbReference>
<dbReference type="InterPro" id="IPR041364">
    <property type="entry name" value="Rbx-bd"/>
</dbReference>
<comment type="function">
    <text evidence="3">Involved in the hydrocarbon hydroxylating system, which transfers electrons from NADH to rubredoxin reductase and then through rubredoxin to alkane 1 monooxygenase.</text>
</comment>
<dbReference type="CDD" id="cd00730">
    <property type="entry name" value="rubredoxin"/>
    <property type="match status" value="1"/>
</dbReference>
<evidence type="ECO:0000259" key="17">
    <source>
        <dbReference type="PROSITE" id="PS50903"/>
    </source>
</evidence>
<evidence type="ECO:0000256" key="3">
    <source>
        <dbReference type="ARBA" id="ARBA00002792"/>
    </source>
</evidence>
<dbReference type="Proteomes" id="UP000247437">
    <property type="component" value="Unassembled WGS sequence"/>
</dbReference>
<evidence type="ECO:0000256" key="13">
    <source>
        <dbReference type="ARBA" id="ARBA00022982"/>
    </source>
</evidence>
<dbReference type="GO" id="GO:0043448">
    <property type="term" value="P:alkane catabolic process"/>
    <property type="evidence" value="ECO:0007669"/>
    <property type="project" value="UniProtKB-UniPathway"/>
</dbReference>
<dbReference type="PANTHER" id="PTHR43429">
    <property type="entry name" value="PYRIDINE NUCLEOTIDE-DISULFIDE OXIDOREDUCTASE DOMAIN-CONTAINING"/>
    <property type="match status" value="1"/>
</dbReference>
<evidence type="ECO:0000256" key="16">
    <source>
        <dbReference type="ARBA" id="ARBA00023027"/>
    </source>
</evidence>
<evidence type="ECO:0000256" key="14">
    <source>
        <dbReference type="ARBA" id="ARBA00023002"/>
    </source>
</evidence>
<protein>
    <submittedName>
        <fullName evidence="18">Rubredoxin reductase</fullName>
    </submittedName>
</protein>
<evidence type="ECO:0000256" key="4">
    <source>
        <dbReference type="ARBA" id="ARBA00004496"/>
    </source>
</evidence>